<organism evidence="7 8">
    <name type="scientific">Microbulbifer okhotskensis</name>
    <dbReference type="NCBI Taxonomy" id="2926617"/>
    <lineage>
        <taxon>Bacteria</taxon>
        <taxon>Pseudomonadati</taxon>
        <taxon>Pseudomonadota</taxon>
        <taxon>Gammaproteobacteria</taxon>
        <taxon>Cellvibrionales</taxon>
        <taxon>Microbulbiferaceae</taxon>
        <taxon>Microbulbifer</taxon>
    </lineage>
</organism>
<dbReference type="RefSeq" id="WP_252466264.1">
    <property type="nucleotide sequence ID" value="NZ_JALBWM010000034.1"/>
</dbReference>
<evidence type="ECO:0000259" key="6">
    <source>
        <dbReference type="PROSITE" id="PS51379"/>
    </source>
</evidence>
<evidence type="ECO:0000313" key="8">
    <source>
        <dbReference type="Proteomes" id="UP001139028"/>
    </source>
</evidence>
<dbReference type="PANTHER" id="PTHR42784">
    <property type="entry name" value="PYRANOSE 2-OXIDASE"/>
    <property type="match status" value="1"/>
</dbReference>
<name>A0A9X2EP04_9GAMM</name>
<dbReference type="PROSITE" id="PS51379">
    <property type="entry name" value="4FE4S_FER_2"/>
    <property type="match status" value="1"/>
</dbReference>
<protein>
    <recommendedName>
        <fullName evidence="6">4Fe-4S ferredoxin-type domain-containing protein</fullName>
    </recommendedName>
</protein>
<dbReference type="InterPro" id="IPR036188">
    <property type="entry name" value="FAD/NAD-bd_sf"/>
</dbReference>
<dbReference type="InterPro" id="IPR051473">
    <property type="entry name" value="P2Ox-like"/>
</dbReference>
<dbReference type="AlphaFoldDB" id="A0A9X2EP04"/>
<sequence>MRKIKNLVVGSGPAGIAAVKGLLEIGQAVEVIDVSYDLEHHIQQQVNTLSQKSVDAWEQEEKDKLFPPSIASSRGVERRYIFGSDFPYKVPEQFQIETENCHTEFSHGFGGLGNVWGAAIMPYSEGQLRKWPLSLSELAPSYENVLRYMPISAEKDNLHTKFPLFSEDFETLKRNSPTDFILSKLANIEKSLRNCGIEFGRARLAVDAGSGEHGCKYCGHCLDGCPYQSIFNPKTLFENLQKDGLLIHQGLLVLEVDEGKNGIEVIAVDVNSGETHKLVAEKVFLAAGQFATTTLLTRSLNLLSTPIKIKSSQCFFFPFWSYKGHRSEIEFTLAEVFLELENSDISPEQVHLQLYGRSQIIEDQIMSLLPSFFPKHLALDHLYIVQGFLHSEDSDALELTLTNKRSNSSAVEIKGIENTRAREVAGKTQSLIRRCLIKLGIVPPFHMKLLLPGKSFHSGGSFPMGGEHEILRSDLFGRPAHHQNIHIVDSANFPNIAGSTIAYTIMANADRIVRSLEYS</sequence>
<dbReference type="SUPFAM" id="SSF51905">
    <property type="entry name" value="FAD/NAD(P)-binding domain"/>
    <property type="match status" value="1"/>
</dbReference>
<keyword evidence="8" id="KW-1185">Reference proteome</keyword>
<keyword evidence="3" id="KW-0285">Flavoprotein</keyword>
<comment type="similarity">
    <text evidence="2">Belongs to the GMC oxidoreductase family.</text>
</comment>
<evidence type="ECO:0000313" key="7">
    <source>
        <dbReference type="EMBL" id="MCO1334670.1"/>
    </source>
</evidence>
<dbReference type="EMBL" id="JALBWM010000034">
    <property type="protein sequence ID" value="MCO1334670.1"/>
    <property type="molecule type" value="Genomic_DNA"/>
</dbReference>
<accession>A0A9X2EP04</accession>
<dbReference type="GO" id="GO:0016491">
    <property type="term" value="F:oxidoreductase activity"/>
    <property type="evidence" value="ECO:0007669"/>
    <property type="project" value="UniProtKB-KW"/>
</dbReference>
<evidence type="ECO:0000256" key="5">
    <source>
        <dbReference type="ARBA" id="ARBA00023002"/>
    </source>
</evidence>
<dbReference type="Gene3D" id="3.50.50.60">
    <property type="entry name" value="FAD/NAD(P)-binding domain"/>
    <property type="match status" value="1"/>
</dbReference>
<comment type="cofactor">
    <cofactor evidence="1">
        <name>FAD</name>
        <dbReference type="ChEBI" id="CHEBI:57692"/>
    </cofactor>
</comment>
<gene>
    <name evidence="7" type="ORF">MO867_09990</name>
</gene>
<evidence type="ECO:0000256" key="1">
    <source>
        <dbReference type="ARBA" id="ARBA00001974"/>
    </source>
</evidence>
<keyword evidence="5" id="KW-0560">Oxidoreductase</keyword>
<dbReference type="PANTHER" id="PTHR42784:SF1">
    <property type="entry name" value="PYRANOSE 2-OXIDASE"/>
    <property type="match status" value="1"/>
</dbReference>
<evidence type="ECO:0000256" key="3">
    <source>
        <dbReference type="ARBA" id="ARBA00022630"/>
    </source>
</evidence>
<reference evidence="7" key="1">
    <citation type="journal article" date="2022" name="Arch. Microbiol.">
        <title>Microbulbifer okhotskensis sp. nov., isolated from a deep bottom sediment of the Okhotsk Sea.</title>
        <authorList>
            <person name="Romanenko L."/>
            <person name="Kurilenko V."/>
            <person name="Otstavnykh N."/>
            <person name="Velansky P."/>
            <person name="Isaeva M."/>
            <person name="Mikhailov V."/>
        </authorList>
    </citation>
    <scope>NUCLEOTIDE SEQUENCE</scope>
    <source>
        <strain evidence="7">OS29</strain>
    </source>
</reference>
<proteinExistence type="inferred from homology"/>
<comment type="caution">
    <text evidence="7">The sequence shown here is derived from an EMBL/GenBank/DDBJ whole genome shotgun (WGS) entry which is preliminary data.</text>
</comment>
<dbReference type="Proteomes" id="UP001139028">
    <property type="component" value="Unassembled WGS sequence"/>
</dbReference>
<evidence type="ECO:0000256" key="4">
    <source>
        <dbReference type="ARBA" id="ARBA00022827"/>
    </source>
</evidence>
<keyword evidence="4" id="KW-0274">FAD</keyword>
<dbReference type="InterPro" id="IPR017896">
    <property type="entry name" value="4Fe4S_Fe-S-bd"/>
</dbReference>
<feature type="domain" description="4Fe-4S ferredoxin-type" evidence="6">
    <location>
        <begin position="202"/>
        <end position="235"/>
    </location>
</feature>
<evidence type="ECO:0000256" key="2">
    <source>
        <dbReference type="ARBA" id="ARBA00010790"/>
    </source>
</evidence>